<dbReference type="Pfam" id="PF16990">
    <property type="entry name" value="CBM_35"/>
    <property type="match status" value="1"/>
</dbReference>
<dbReference type="AlphaFoldDB" id="A0A2T2YER6"/>
<reference evidence="2 3" key="1">
    <citation type="submission" date="2018-03" db="EMBL/GenBank/DDBJ databases">
        <title>Adhaeribacter sp. HMF7605 Genome sequencing and assembly.</title>
        <authorList>
            <person name="Kang H."/>
            <person name="Kang J."/>
            <person name="Cha I."/>
            <person name="Kim H."/>
            <person name="Joh K."/>
        </authorList>
    </citation>
    <scope>NUCLEOTIDE SEQUENCE [LARGE SCALE GENOMIC DNA]</scope>
    <source>
        <strain evidence="2 3">HMF7605</strain>
    </source>
</reference>
<dbReference type="InterPro" id="IPR008979">
    <property type="entry name" value="Galactose-bd-like_sf"/>
</dbReference>
<dbReference type="RefSeq" id="WP_106929221.1">
    <property type="nucleotide sequence ID" value="NZ_PYFT01000001.1"/>
</dbReference>
<dbReference type="SUPFAM" id="SSF49785">
    <property type="entry name" value="Galactose-binding domain-like"/>
    <property type="match status" value="1"/>
</dbReference>
<name>A0A2T2YER6_9BACT</name>
<feature type="domain" description="CBM6" evidence="1">
    <location>
        <begin position="545"/>
        <end position="668"/>
    </location>
</feature>
<dbReference type="EMBL" id="PYFT01000001">
    <property type="protein sequence ID" value="PSR54000.1"/>
    <property type="molecule type" value="Genomic_DNA"/>
</dbReference>
<evidence type="ECO:0000259" key="1">
    <source>
        <dbReference type="PROSITE" id="PS51175"/>
    </source>
</evidence>
<comment type="caution">
    <text evidence="2">The sequence shown here is derived from an EMBL/GenBank/DDBJ whole genome shotgun (WGS) entry which is preliminary data.</text>
</comment>
<keyword evidence="3" id="KW-1185">Reference proteome</keyword>
<dbReference type="InterPro" id="IPR044060">
    <property type="entry name" value="Bacterial_rp_domain"/>
</dbReference>
<sequence>MRTFANSPVTTRKGFTFKLISLFFLILFFTRVNHVKAQISIKWDKAYGGSNNDVLQFQQQTSDGGYILGGTSSSPANGNKSTDSKGQEDYWIVKVDAAGNQQWDRTFGGSSQDFFQYLQPTNDGGYILGGYSNSPVGGDKSVVASAGFDYWIIKIDGSGKKQWDKSFGGIYDDFLVSVQQTSDKGYILGGTSGSPASGRFGMNKLIGSKGEKDYWIIKLDATGKKEWDKTIGGSSFDFLRTIKQTHDDGYLLGGYSYSSSSVNKTGSNKGFADYWIVKINSRGLIVWNKTIGGSSEDVLQSLELTKDGGFILGGTSSSPVSGDKTQACKGETDYWLVKMNNLGDIVWDKTIGGNNKDNLRSVKQTSDGGFILGGYSKSGVSGNKTESSNKDIDFWVVKLSNSGTITWDKTIGGSKEDGLQSVQQINNGQYILGGYSQSLVTEDRTAPSKGNYDFWLVSIIVNEAADNVSGTYTLTSVATGEGTIGKSSNNNFFIGGSVVSLTANPKAGYRFVGWGGDADGVQNPLTLTMSRNKRITATFAPIERGIYEAEQAGVHGGIRKSEHEGFSGKGYVDFINQDDDFVQWIIPGLEAANYELAFRYSNGQGKEIPLKIFLNGKIIEQAMIFNSTKSWSTWSYATVKTTLKAGINIIRIKSVGRGGPNMDLLRLTTSTNAPGTMAAISNGLAFAQDKVIEQKGEPITALALTTEWKAYPNPFSTNLTFNLQFAQREEYELTIYELNGNVIKSFPPGTVEANNLIHLIWEAIAVKSGIYLAKLKTKNGVQTLRIVKN</sequence>
<proteinExistence type="predicted"/>
<gene>
    <name evidence="2" type="ORF">AHMF7605_10950</name>
</gene>
<dbReference type="PANTHER" id="PTHR42754">
    <property type="entry name" value="ENDOGLUCANASE"/>
    <property type="match status" value="1"/>
</dbReference>
<dbReference type="PANTHER" id="PTHR42754:SF1">
    <property type="entry name" value="LIPOPROTEIN"/>
    <property type="match status" value="1"/>
</dbReference>
<organism evidence="2 3">
    <name type="scientific">Adhaeribacter arboris</name>
    <dbReference type="NCBI Taxonomy" id="2072846"/>
    <lineage>
        <taxon>Bacteria</taxon>
        <taxon>Pseudomonadati</taxon>
        <taxon>Bacteroidota</taxon>
        <taxon>Cytophagia</taxon>
        <taxon>Cytophagales</taxon>
        <taxon>Hymenobacteraceae</taxon>
        <taxon>Adhaeribacter</taxon>
    </lineage>
</organism>
<dbReference type="GO" id="GO:0030246">
    <property type="term" value="F:carbohydrate binding"/>
    <property type="evidence" value="ECO:0007669"/>
    <property type="project" value="InterPro"/>
</dbReference>
<evidence type="ECO:0000313" key="2">
    <source>
        <dbReference type="EMBL" id="PSR54000.1"/>
    </source>
</evidence>
<protein>
    <recommendedName>
        <fullName evidence="1">CBM6 domain-containing protein</fullName>
    </recommendedName>
</protein>
<dbReference type="Proteomes" id="UP000240357">
    <property type="component" value="Unassembled WGS sequence"/>
</dbReference>
<dbReference type="NCBIfam" id="TIGR04183">
    <property type="entry name" value="Por_Secre_tail"/>
    <property type="match status" value="1"/>
</dbReference>
<accession>A0A2T2YER6</accession>
<dbReference type="Pfam" id="PF18998">
    <property type="entry name" value="Flg_new_2"/>
    <property type="match status" value="1"/>
</dbReference>
<evidence type="ECO:0000313" key="3">
    <source>
        <dbReference type="Proteomes" id="UP000240357"/>
    </source>
</evidence>
<dbReference type="Gene3D" id="2.60.120.260">
    <property type="entry name" value="Galactose-binding domain-like"/>
    <property type="match status" value="1"/>
</dbReference>
<dbReference type="PROSITE" id="PS51175">
    <property type="entry name" value="CBM6"/>
    <property type="match status" value="1"/>
</dbReference>
<dbReference type="InterPro" id="IPR026444">
    <property type="entry name" value="Secre_tail"/>
</dbReference>
<dbReference type="OrthoDB" id="5377264at2"/>
<dbReference type="InterPro" id="IPR005084">
    <property type="entry name" value="CBM6"/>
</dbReference>